<evidence type="ECO:0000256" key="11">
    <source>
        <dbReference type="PIRSR" id="PIRSR000094-2"/>
    </source>
</evidence>
<name>D4H6I0_DENA2</name>
<comment type="pathway">
    <text evidence="1">Lipid metabolism; fatty acid biosynthesis.</text>
</comment>
<dbReference type="InterPro" id="IPR002347">
    <property type="entry name" value="SDR_fam"/>
</dbReference>
<evidence type="ECO:0000256" key="10">
    <source>
        <dbReference type="PIRSR" id="PIRSR000094-1"/>
    </source>
</evidence>
<dbReference type="FunFam" id="3.40.50.720:FF:000054">
    <property type="entry name" value="Enoyl-[acyl-carrier-protein] reductase [NADH]"/>
    <property type="match status" value="1"/>
</dbReference>
<dbReference type="GO" id="GO:0004318">
    <property type="term" value="F:enoyl-[acyl-carrier-protein] reductase (NADH) activity"/>
    <property type="evidence" value="ECO:0007669"/>
    <property type="project" value="UniProtKB-EC"/>
</dbReference>
<keyword evidence="4" id="KW-0276">Fatty acid metabolism</keyword>
<keyword evidence="5 9" id="KW-0560">Oxidoreductase</keyword>
<dbReference type="eggNOG" id="COG0623">
    <property type="taxonomic scope" value="Bacteria"/>
</dbReference>
<feature type="active site" description="Proton acceptor" evidence="10">
    <location>
        <position position="145"/>
    </location>
</feature>
<feature type="binding site" evidence="12">
    <location>
        <position position="162"/>
    </location>
    <ligand>
        <name>NAD(+)</name>
        <dbReference type="ChEBI" id="CHEBI:57540"/>
    </ligand>
</feature>
<dbReference type="Proteomes" id="UP000002012">
    <property type="component" value="Chromosome"/>
</dbReference>
<proteinExistence type="inferred from homology"/>
<evidence type="ECO:0000256" key="5">
    <source>
        <dbReference type="ARBA" id="ARBA00023002"/>
    </source>
</evidence>
<dbReference type="SUPFAM" id="SSF51735">
    <property type="entry name" value="NAD(P)-binding Rossmann-fold domains"/>
    <property type="match status" value="1"/>
</dbReference>
<evidence type="ECO:0000256" key="3">
    <source>
        <dbReference type="ARBA" id="ARBA00022516"/>
    </source>
</evidence>
<dbReference type="Gene3D" id="3.40.50.720">
    <property type="entry name" value="NAD(P)-binding Rossmann-like Domain"/>
    <property type="match status" value="1"/>
</dbReference>
<dbReference type="FunCoup" id="D4H6I0">
    <property type="interactions" value="342"/>
</dbReference>
<evidence type="ECO:0000256" key="6">
    <source>
        <dbReference type="ARBA" id="ARBA00023027"/>
    </source>
</evidence>
<dbReference type="EMBL" id="CP001968">
    <property type="protein sequence ID" value="ADD69654.1"/>
    <property type="molecule type" value="Genomic_DNA"/>
</dbReference>
<evidence type="ECO:0000256" key="2">
    <source>
        <dbReference type="ARBA" id="ARBA00009233"/>
    </source>
</evidence>
<accession>D4H6I0</accession>
<dbReference type="PaxDb" id="522772-Dacet_2904"/>
<evidence type="ECO:0000313" key="13">
    <source>
        <dbReference type="EMBL" id="ADD69654.1"/>
    </source>
</evidence>
<dbReference type="PRINTS" id="PR00081">
    <property type="entry name" value="GDHRDH"/>
</dbReference>
<dbReference type="KEGG" id="dap:Dacet_2904"/>
<dbReference type="CDD" id="cd05372">
    <property type="entry name" value="ENR_SDR"/>
    <property type="match status" value="1"/>
</dbReference>
<feature type="binding site" evidence="12">
    <location>
        <begin position="64"/>
        <end position="65"/>
    </location>
    <ligand>
        <name>NAD(+)</name>
        <dbReference type="ChEBI" id="CHEBI:57540"/>
    </ligand>
</feature>
<dbReference type="GO" id="GO:0006633">
    <property type="term" value="P:fatty acid biosynthetic process"/>
    <property type="evidence" value="ECO:0007669"/>
    <property type="project" value="UniProtKB-KW"/>
</dbReference>
<feature type="binding site" evidence="12">
    <location>
        <position position="13"/>
    </location>
    <ligand>
        <name>NAD(+)</name>
        <dbReference type="ChEBI" id="CHEBI:57540"/>
    </ligand>
</feature>
<dbReference type="PIRSF" id="PIRSF000094">
    <property type="entry name" value="Enoyl-ACP_rdct"/>
    <property type="match status" value="1"/>
</dbReference>
<sequence length="255" mass="27402">MGLLDGKKALIFGVANNKSIAYAIAKNFIEQGAEVAFSYAGEKLKTRVEKVSEELGGKFLVPCDVTSDHEIEACFETVKKEWGTFDILVHSVAYAPSDALKGRYVDTQRAHFAMALDISVYSLVAVAKAAEPILNDGGSVITMSYLGAERVIRNYNVMGVAKAALESTAKYLALDMGERKIRVNAISAGPIKTLAAAGISDFKKIFNHIAENAPLRDNCTQDDVGRTAVYLASELSTAVTGEVIHVDNGYSIMGL</sequence>
<evidence type="ECO:0000256" key="7">
    <source>
        <dbReference type="ARBA" id="ARBA00023098"/>
    </source>
</evidence>
<reference evidence="13 14" key="1">
    <citation type="journal article" date="2010" name="Stand. Genomic Sci.">
        <title>Complete genome sequence of Denitrovibrio acetiphilus type strain (N2460).</title>
        <authorList>
            <person name="Kiss H."/>
            <person name="Lang E."/>
            <person name="Lapidus A."/>
            <person name="Copeland A."/>
            <person name="Nolan M."/>
            <person name="Glavina Del Rio T."/>
            <person name="Chen F."/>
            <person name="Lucas S."/>
            <person name="Tice H."/>
            <person name="Cheng J.F."/>
            <person name="Han C."/>
            <person name="Goodwin L."/>
            <person name="Pitluck S."/>
            <person name="Liolios K."/>
            <person name="Pati A."/>
            <person name="Ivanova N."/>
            <person name="Mavromatis K."/>
            <person name="Chen A."/>
            <person name="Palaniappan K."/>
            <person name="Land M."/>
            <person name="Hauser L."/>
            <person name="Chang Y.J."/>
            <person name="Jeffries C.D."/>
            <person name="Detter J.C."/>
            <person name="Brettin T."/>
            <person name="Spring S."/>
            <person name="Rohde M."/>
            <person name="Goker M."/>
            <person name="Woyke T."/>
            <person name="Bristow J."/>
            <person name="Eisen J.A."/>
            <person name="Markowitz V."/>
            <person name="Hugenholtz P."/>
            <person name="Kyrpides N.C."/>
            <person name="Klenk H.P."/>
        </authorList>
    </citation>
    <scope>NUCLEOTIDE SEQUENCE [LARGE SCALE GENOMIC DNA]</scope>
    <source>
        <strain evidence="14">DSM 12809 / NBRC 114555 / N2460</strain>
    </source>
</reference>
<evidence type="ECO:0000256" key="9">
    <source>
        <dbReference type="PIRNR" id="PIRNR000094"/>
    </source>
</evidence>
<feature type="active site" description="Proton acceptor" evidence="10">
    <location>
        <position position="155"/>
    </location>
</feature>
<keyword evidence="3 9" id="KW-0444">Lipid biosynthesis</keyword>
<comment type="catalytic activity">
    <reaction evidence="9">
        <text>a 2,3-saturated acyl-[ACP] + NAD(+) = a (2E)-enoyl-[ACP] + NADH + H(+)</text>
        <dbReference type="Rhea" id="RHEA:10240"/>
        <dbReference type="Rhea" id="RHEA-COMP:9925"/>
        <dbReference type="Rhea" id="RHEA-COMP:9926"/>
        <dbReference type="ChEBI" id="CHEBI:15378"/>
        <dbReference type="ChEBI" id="CHEBI:57540"/>
        <dbReference type="ChEBI" id="CHEBI:57945"/>
        <dbReference type="ChEBI" id="CHEBI:78784"/>
        <dbReference type="ChEBI" id="CHEBI:78785"/>
        <dbReference type="EC" id="1.3.1.9"/>
    </reaction>
</comment>
<organism evidence="13 14">
    <name type="scientific">Denitrovibrio acetiphilus (strain DSM 12809 / NBRC 114555 / N2460)</name>
    <dbReference type="NCBI Taxonomy" id="522772"/>
    <lineage>
        <taxon>Bacteria</taxon>
        <taxon>Pseudomonadati</taxon>
        <taxon>Deferribacterota</taxon>
        <taxon>Deferribacteres</taxon>
        <taxon>Deferribacterales</taxon>
        <taxon>Geovibrionaceae</taxon>
        <taxon>Denitrovibrio</taxon>
    </lineage>
</organism>
<evidence type="ECO:0000256" key="1">
    <source>
        <dbReference type="ARBA" id="ARBA00005194"/>
    </source>
</evidence>
<evidence type="ECO:0000256" key="12">
    <source>
        <dbReference type="PIRSR" id="PIRSR000094-3"/>
    </source>
</evidence>
<dbReference type="PANTHER" id="PTHR43159">
    <property type="entry name" value="ENOYL-[ACYL-CARRIER-PROTEIN] REDUCTASE"/>
    <property type="match status" value="1"/>
</dbReference>
<dbReference type="EC" id="1.3.1.9" evidence="9"/>
<dbReference type="InParanoid" id="D4H6I0"/>
<evidence type="ECO:0000313" key="14">
    <source>
        <dbReference type="Proteomes" id="UP000002012"/>
    </source>
</evidence>
<comment type="similarity">
    <text evidence="2 9">Belongs to the short-chain dehydrogenases/reductases (SDR) family. FabI subfamily.</text>
</comment>
<keyword evidence="7" id="KW-0443">Lipid metabolism</keyword>
<dbReference type="HOGENOM" id="CLU_010194_10_1_0"/>
<dbReference type="OrthoDB" id="9803628at2"/>
<dbReference type="InterPro" id="IPR036291">
    <property type="entry name" value="NAD(P)-bd_dom_sf"/>
</dbReference>
<dbReference type="Pfam" id="PF13561">
    <property type="entry name" value="adh_short_C2"/>
    <property type="match status" value="1"/>
</dbReference>
<feature type="binding site" evidence="11">
    <location>
        <position position="95"/>
    </location>
    <ligand>
        <name>substrate</name>
    </ligand>
</feature>
<feature type="binding site" evidence="12">
    <location>
        <begin position="19"/>
        <end position="20"/>
    </location>
    <ligand>
        <name>NAD(+)</name>
        <dbReference type="ChEBI" id="CHEBI:57540"/>
    </ligand>
</feature>
<dbReference type="FunFam" id="1.10.8.400:FF:000001">
    <property type="entry name" value="Enoyl-[acyl-carrier-protein] reductase [NADH]"/>
    <property type="match status" value="1"/>
</dbReference>
<gene>
    <name evidence="13" type="ordered locus">Dacet_2904</name>
</gene>
<dbReference type="PANTHER" id="PTHR43159:SF2">
    <property type="entry name" value="ENOYL-[ACYL-CARRIER-PROTEIN] REDUCTASE [NADH], CHLOROPLASTIC"/>
    <property type="match status" value="1"/>
</dbReference>
<keyword evidence="8 9" id="KW-0275">Fatty acid biosynthesis</keyword>
<keyword evidence="14" id="KW-1185">Reference proteome</keyword>
<keyword evidence="6 9" id="KW-0520">NAD</keyword>
<feature type="binding site" evidence="12">
    <location>
        <begin position="191"/>
        <end position="195"/>
    </location>
    <ligand>
        <name>NAD(+)</name>
        <dbReference type="ChEBI" id="CHEBI:57540"/>
    </ligand>
</feature>
<evidence type="ECO:0000256" key="8">
    <source>
        <dbReference type="ARBA" id="ARBA00023160"/>
    </source>
</evidence>
<dbReference type="Gene3D" id="1.10.8.400">
    <property type="entry name" value="Enoyl acyl carrier protein reductase"/>
    <property type="match status" value="1"/>
</dbReference>
<dbReference type="RefSeq" id="WP_013012140.1">
    <property type="nucleotide sequence ID" value="NC_013943.1"/>
</dbReference>
<dbReference type="InterPro" id="IPR014358">
    <property type="entry name" value="Enoyl-ACP_Rdtase_NADH"/>
</dbReference>
<protein>
    <recommendedName>
        <fullName evidence="9">Enoyl-[acyl-carrier-protein] reductase [NADH]</fullName>
        <ecNumber evidence="9">1.3.1.9</ecNumber>
    </recommendedName>
</protein>
<evidence type="ECO:0000256" key="4">
    <source>
        <dbReference type="ARBA" id="ARBA00022832"/>
    </source>
</evidence>
<feature type="binding site" evidence="12">
    <location>
        <position position="92"/>
    </location>
    <ligand>
        <name>NAD(+)</name>
        <dbReference type="ChEBI" id="CHEBI:57540"/>
    </ligand>
</feature>
<dbReference type="AlphaFoldDB" id="D4H6I0"/>
<dbReference type="STRING" id="522772.Dacet_2904"/>